<reference evidence="1 2" key="1">
    <citation type="submission" date="2020-01" db="EMBL/GenBank/DDBJ databases">
        <authorList>
            <person name="Chen S."/>
        </authorList>
    </citation>
    <scope>NUCLEOTIDE SEQUENCE [LARGE SCALE GENOMIC DNA]</scope>
    <source>
        <strain evidence="1 2">GS-10</strain>
    </source>
</reference>
<keyword evidence="2" id="KW-1185">Reference proteome</keyword>
<dbReference type="InterPro" id="IPR021070">
    <property type="entry name" value="Killing_trait_RebB"/>
</dbReference>
<gene>
    <name evidence="1" type="ORF">GR167_17105</name>
</gene>
<protein>
    <recommendedName>
        <fullName evidence="3">Killing trait domain-containing protein</fullName>
    </recommendedName>
</protein>
<evidence type="ECO:0000313" key="2">
    <source>
        <dbReference type="Proteomes" id="UP000479043"/>
    </source>
</evidence>
<evidence type="ECO:0008006" key="3">
    <source>
        <dbReference type="Google" id="ProtNLM"/>
    </source>
</evidence>
<comment type="caution">
    <text evidence="1">The sequence shown here is derived from an EMBL/GenBank/DDBJ whole genome shotgun (WGS) entry which is preliminary data.</text>
</comment>
<accession>A0A6L8LLY5</accession>
<dbReference type="Pfam" id="PF11747">
    <property type="entry name" value="RebB"/>
    <property type="match status" value="1"/>
</dbReference>
<proteinExistence type="predicted"/>
<sequence>MAEKVDKEDSAEAGVAPAVTDAVTQANLKTLAEAPAMAMGTVCQSLSHSSAMLFENAVNAQQQNAITAQAATTQCVMTLLGDGGPVQNPTRGKK</sequence>
<organism evidence="1 2">
    <name type="scientific">Thalassovita mangrovi</name>
    <dbReference type="NCBI Taxonomy" id="2692236"/>
    <lineage>
        <taxon>Bacteria</taxon>
        <taxon>Pseudomonadati</taxon>
        <taxon>Pseudomonadota</taxon>
        <taxon>Alphaproteobacteria</taxon>
        <taxon>Rhodobacterales</taxon>
        <taxon>Roseobacteraceae</taxon>
        <taxon>Thalassovita</taxon>
    </lineage>
</organism>
<dbReference type="AlphaFoldDB" id="A0A6L8LLY5"/>
<evidence type="ECO:0000313" key="1">
    <source>
        <dbReference type="EMBL" id="MYM57038.1"/>
    </source>
</evidence>
<dbReference type="EMBL" id="WWEN01000009">
    <property type="protein sequence ID" value="MYM57038.1"/>
    <property type="molecule type" value="Genomic_DNA"/>
</dbReference>
<dbReference type="RefSeq" id="WP_160974949.1">
    <property type="nucleotide sequence ID" value="NZ_WWEN01000009.1"/>
</dbReference>
<dbReference type="Proteomes" id="UP000479043">
    <property type="component" value="Unassembled WGS sequence"/>
</dbReference>
<name>A0A6L8LLY5_9RHOB</name>